<dbReference type="EMBL" id="AMRK01000001">
    <property type="protein sequence ID" value="EKE74406.1"/>
    <property type="molecule type" value="Genomic_DNA"/>
</dbReference>
<dbReference type="PROSITE" id="PS51007">
    <property type="entry name" value="CYTC"/>
    <property type="match status" value="1"/>
</dbReference>
<reference evidence="6 7" key="1">
    <citation type="submission" date="2012-09" db="EMBL/GenBank/DDBJ databases">
        <title>Celeribacter baekdonensis B30 Genome Sequencing.</title>
        <authorList>
            <person name="Wang W."/>
        </authorList>
    </citation>
    <scope>NUCLEOTIDE SEQUENCE [LARGE SCALE GENOMIC DNA]</scope>
    <source>
        <strain evidence="6 7">B30</strain>
    </source>
</reference>
<dbReference type="Proteomes" id="UP000006762">
    <property type="component" value="Unassembled WGS sequence"/>
</dbReference>
<dbReference type="InterPro" id="IPR009056">
    <property type="entry name" value="Cyt_c-like_dom"/>
</dbReference>
<dbReference type="GO" id="GO:0020037">
    <property type="term" value="F:heme binding"/>
    <property type="evidence" value="ECO:0007669"/>
    <property type="project" value="InterPro"/>
</dbReference>
<organism evidence="6 7">
    <name type="scientific">Celeribacter baekdonensis B30</name>
    <dbReference type="NCBI Taxonomy" id="1208323"/>
    <lineage>
        <taxon>Bacteria</taxon>
        <taxon>Pseudomonadati</taxon>
        <taxon>Pseudomonadota</taxon>
        <taxon>Alphaproteobacteria</taxon>
        <taxon>Rhodobacterales</taxon>
        <taxon>Roseobacteraceae</taxon>
        <taxon>Celeribacter</taxon>
    </lineage>
</organism>
<evidence type="ECO:0000256" key="2">
    <source>
        <dbReference type="ARBA" id="ARBA00022723"/>
    </source>
</evidence>
<evidence type="ECO:0000256" key="3">
    <source>
        <dbReference type="ARBA" id="ARBA00023004"/>
    </source>
</evidence>
<evidence type="ECO:0000259" key="5">
    <source>
        <dbReference type="PROSITE" id="PS51007"/>
    </source>
</evidence>
<gene>
    <name evidence="6" type="ORF">B30_01730</name>
</gene>
<proteinExistence type="predicted"/>
<feature type="domain" description="Cytochrome c" evidence="5">
    <location>
        <begin position="28"/>
        <end position="130"/>
    </location>
</feature>
<dbReference type="eggNOG" id="COG2010">
    <property type="taxonomic scope" value="Bacteria"/>
</dbReference>
<evidence type="ECO:0000313" key="7">
    <source>
        <dbReference type="Proteomes" id="UP000006762"/>
    </source>
</evidence>
<dbReference type="OrthoDB" id="9811281at2"/>
<dbReference type="Gene3D" id="1.10.760.10">
    <property type="entry name" value="Cytochrome c-like domain"/>
    <property type="match status" value="1"/>
</dbReference>
<dbReference type="GO" id="GO:0009055">
    <property type="term" value="F:electron transfer activity"/>
    <property type="evidence" value="ECO:0007669"/>
    <property type="project" value="InterPro"/>
</dbReference>
<keyword evidence="7" id="KW-1185">Reference proteome</keyword>
<dbReference type="InterPro" id="IPR036909">
    <property type="entry name" value="Cyt_c-like_dom_sf"/>
</dbReference>
<evidence type="ECO:0000256" key="1">
    <source>
        <dbReference type="ARBA" id="ARBA00022617"/>
    </source>
</evidence>
<evidence type="ECO:0000256" key="4">
    <source>
        <dbReference type="PROSITE-ProRule" id="PRU00433"/>
    </source>
</evidence>
<accession>K2IVI1</accession>
<dbReference type="GO" id="GO:0046872">
    <property type="term" value="F:metal ion binding"/>
    <property type="evidence" value="ECO:0007669"/>
    <property type="project" value="UniProtKB-KW"/>
</dbReference>
<evidence type="ECO:0000313" key="6">
    <source>
        <dbReference type="EMBL" id="EKE74406.1"/>
    </source>
</evidence>
<dbReference type="STRING" id="1208323.B30_01730"/>
<keyword evidence="1 4" id="KW-0349">Heme</keyword>
<dbReference type="RefSeq" id="WP_009570254.1">
    <property type="nucleotide sequence ID" value="NZ_AMRK01000001.1"/>
</dbReference>
<sequence length="157" mass="17031">MKFRSFFLCGLLTILPGIILADIDKTMPGPQRGTATNYVLKCIGCHMADGRGLPQAGIPDFVDSIGYFAGSPEGRAYLVNVPNVRGDGLSDADTAALLNFIIDVWAGQSKPADFVPFDADELVQLRQKTTSNVVDIRRDVVEHLATEGYTPSAYPWP</sequence>
<protein>
    <recommendedName>
        <fullName evidence="5">Cytochrome c domain-containing protein</fullName>
    </recommendedName>
</protein>
<dbReference type="AlphaFoldDB" id="K2IVI1"/>
<dbReference type="PATRIC" id="fig|1208323.3.peg.355"/>
<keyword evidence="3 4" id="KW-0408">Iron</keyword>
<dbReference type="SUPFAM" id="SSF46626">
    <property type="entry name" value="Cytochrome c"/>
    <property type="match status" value="1"/>
</dbReference>
<comment type="caution">
    <text evidence="6">The sequence shown here is derived from an EMBL/GenBank/DDBJ whole genome shotgun (WGS) entry which is preliminary data.</text>
</comment>
<name>K2IVI1_9RHOB</name>
<keyword evidence="2 4" id="KW-0479">Metal-binding</keyword>